<comment type="caution">
    <text evidence="1">The sequence shown here is derived from an EMBL/GenBank/DDBJ whole genome shotgun (WGS) entry which is preliminary data.</text>
</comment>
<dbReference type="PROSITE" id="PS51257">
    <property type="entry name" value="PROKAR_LIPOPROTEIN"/>
    <property type="match status" value="1"/>
</dbReference>
<dbReference type="EMBL" id="PKTG01000083">
    <property type="protein sequence ID" value="PLX17757.1"/>
    <property type="molecule type" value="Genomic_DNA"/>
</dbReference>
<gene>
    <name evidence="1" type="ORF">C0601_06920</name>
</gene>
<dbReference type="AlphaFoldDB" id="A0A2N5ZGD2"/>
<reference evidence="1 2" key="1">
    <citation type="submission" date="2017-11" db="EMBL/GenBank/DDBJ databases">
        <title>Genome-resolved metagenomics identifies genetic mobility, metabolic interactions, and unexpected diversity in perchlorate-reducing communities.</title>
        <authorList>
            <person name="Barnum T.P."/>
            <person name="Figueroa I.A."/>
            <person name="Carlstrom C.I."/>
            <person name="Lucas L.N."/>
            <person name="Engelbrektson A.L."/>
            <person name="Coates J.D."/>
        </authorList>
    </citation>
    <scope>NUCLEOTIDE SEQUENCE [LARGE SCALE GENOMIC DNA]</scope>
    <source>
        <strain evidence="1">BM706</strain>
    </source>
</reference>
<organism evidence="1 2">
    <name type="scientific">Muiribacterium halophilum</name>
    <dbReference type="NCBI Taxonomy" id="2053465"/>
    <lineage>
        <taxon>Bacteria</taxon>
        <taxon>Candidatus Muiribacteriota</taxon>
        <taxon>Candidatus Muiribacteriia</taxon>
        <taxon>Candidatus Muiribacteriales</taxon>
        <taxon>Candidatus Muiribacteriaceae</taxon>
        <taxon>Candidatus Muiribacterium</taxon>
    </lineage>
</organism>
<evidence type="ECO:0000313" key="2">
    <source>
        <dbReference type="Proteomes" id="UP000234857"/>
    </source>
</evidence>
<dbReference type="Proteomes" id="UP000234857">
    <property type="component" value="Unassembled WGS sequence"/>
</dbReference>
<evidence type="ECO:0008006" key="3">
    <source>
        <dbReference type="Google" id="ProtNLM"/>
    </source>
</evidence>
<sequence length="85" mass="9870">MNKKKQLCLISLLIIYLLFLISCNNKHSFKEIVKLKAVFFLKLNKLQTKELNDIFSDDSSLNILNKEIIPKHGKYICLPENSGLF</sequence>
<name>A0A2N5ZGD2_MUIH1</name>
<protein>
    <recommendedName>
        <fullName evidence="3">Lipoprotein</fullName>
    </recommendedName>
</protein>
<accession>A0A2N5ZGD2</accession>
<evidence type="ECO:0000313" key="1">
    <source>
        <dbReference type="EMBL" id="PLX17757.1"/>
    </source>
</evidence>
<proteinExistence type="predicted"/>